<dbReference type="STRING" id="570521.SAMN04488508_10523"/>
<dbReference type="Pfam" id="PF13365">
    <property type="entry name" value="Trypsin_2"/>
    <property type="match status" value="1"/>
</dbReference>
<dbReference type="GO" id="GO:0004252">
    <property type="term" value="F:serine-type endopeptidase activity"/>
    <property type="evidence" value="ECO:0007669"/>
    <property type="project" value="InterPro"/>
</dbReference>
<dbReference type="AlphaFoldDB" id="A0A1M6G211"/>
<proteinExistence type="predicted"/>
<keyword evidence="1 4" id="KW-0645">Protease</keyword>
<dbReference type="InterPro" id="IPR051201">
    <property type="entry name" value="Chloro_Bact_Ser_Proteases"/>
</dbReference>
<feature type="domain" description="PDZ" evidence="3">
    <location>
        <begin position="276"/>
        <end position="367"/>
    </location>
</feature>
<dbReference type="SMART" id="SM00228">
    <property type="entry name" value="PDZ"/>
    <property type="match status" value="1"/>
</dbReference>
<dbReference type="EMBL" id="FQYP01000005">
    <property type="protein sequence ID" value="SHJ03887.1"/>
    <property type="molecule type" value="Genomic_DNA"/>
</dbReference>
<keyword evidence="5" id="KW-1185">Reference proteome</keyword>
<evidence type="ECO:0000256" key="1">
    <source>
        <dbReference type="ARBA" id="ARBA00022670"/>
    </source>
</evidence>
<evidence type="ECO:0000259" key="3">
    <source>
        <dbReference type="PROSITE" id="PS50106"/>
    </source>
</evidence>
<dbReference type="InterPro" id="IPR001940">
    <property type="entry name" value="Peptidase_S1C"/>
</dbReference>
<dbReference type="OrthoDB" id="9758917at2"/>
<dbReference type="Proteomes" id="UP000184432">
    <property type="component" value="Unassembled WGS sequence"/>
</dbReference>
<dbReference type="SUPFAM" id="SSF50494">
    <property type="entry name" value="Trypsin-like serine proteases"/>
    <property type="match status" value="1"/>
</dbReference>
<evidence type="ECO:0000256" key="2">
    <source>
        <dbReference type="ARBA" id="ARBA00022801"/>
    </source>
</evidence>
<dbReference type="InterPro" id="IPR036034">
    <property type="entry name" value="PDZ_sf"/>
</dbReference>
<dbReference type="InterPro" id="IPR001478">
    <property type="entry name" value="PDZ"/>
</dbReference>
<dbReference type="Gene3D" id="2.30.42.10">
    <property type="match status" value="1"/>
</dbReference>
<accession>A0A1M6G211</accession>
<evidence type="ECO:0000313" key="4">
    <source>
        <dbReference type="EMBL" id="SHJ03887.1"/>
    </source>
</evidence>
<dbReference type="PANTHER" id="PTHR43343">
    <property type="entry name" value="PEPTIDASE S12"/>
    <property type="match status" value="1"/>
</dbReference>
<dbReference type="Gene3D" id="2.40.10.120">
    <property type="match status" value="1"/>
</dbReference>
<sequence length="474" mass="51546">MKRFLSLLAVAILAGVLTLGAYKAFLEPEPDKVVITQSESKTSAIPTAYTVANTKLNAAAEVGADFTIAAEKTVNAVVHVKQYGVTRAPRNLMEFFRNGGEEERRIQGAGSGVIITEDGYIVTNNHVIDGATDLEVTLNNNKSYKATVVGTSPQSDIALIKIDPQEKLSYIPFGNSNNAKIGEWVLAVGNPFNLTSTVTAGIISAKSRDLNELDRNFQSFIQTDAAINPGNSGGALVNTRGELIGINTAITSQTGSYVGYAFAVPSNNAKKIVEDILEFGDVQKAIIGINAAPFTEDYKEKYKITESQGVIIAGIEENSGAAKAGLQEGDLIKEIDGLRIRKFADLTGYVSSKSPNDVINVKIVRDNNELIKPVRLSKYVIQQYILQDVGVEVANPPKDYLKSFNTDHGVVISKALSARMQRYNLKGLIISEIDGKKVKNVMEVKEIIDSKYDDEDLTISLIDRDGEKREFVFQ</sequence>
<keyword evidence="2" id="KW-0378">Hydrolase</keyword>
<gene>
    <name evidence="4" type="ORF">SAMN04488508_10523</name>
</gene>
<dbReference type="GO" id="GO:0006508">
    <property type="term" value="P:proteolysis"/>
    <property type="evidence" value="ECO:0007669"/>
    <property type="project" value="UniProtKB-KW"/>
</dbReference>
<dbReference type="PANTHER" id="PTHR43343:SF3">
    <property type="entry name" value="PROTEASE DO-LIKE 8, CHLOROPLASTIC"/>
    <property type="match status" value="1"/>
</dbReference>
<name>A0A1M6G211_9FLAO</name>
<dbReference type="PROSITE" id="PS50106">
    <property type="entry name" value="PDZ"/>
    <property type="match status" value="1"/>
</dbReference>
<dbReference type="RefSeq" id="WP_073316239.1">
    <property type="nucleotide sequence ID" value="NZ_FQYP01000005.1"/>
</dbReference>
<dbReference type="InterPro" id="IPR009003">
    <property type="entry name" value="Peptidase_S1_PA"/>
</dbReference>
<protein>
    <submittedName>
        <fullName evidence="4">Do/DeqQ family serine protease</fullName>
    </submittedName>
</protein>
<dbReference type="PRINTS" id="PR00834">
    <property type="entry name" value="PROTEASES2C"/>
</dbReference>
<dbReference type="Pfam" id="PF13180">
    <property type="entry name" value="PDZ_2"/>
    <property type="match status" value="1"/>
</dbReference>
<organism evidence="4 5">
    <name type="scientific">Aquimarina spongiae</name>
    <dbReference type="NCBI Taxonomy" id="570521"/>
    <lineage>
        <taxon>Bacteria</taxon>
        <taxon>Pseudomonadati</taxon>
        <taxon>Bacteroidota</taxon>
        <taxon>Flavobacteriia</taxon>
        <taxon>Flavobacteriales</taxon>
        <taxon>Flavobacteriaceae</taxon>
        <taxon>Aquimarina</taxon>
    </lineage>
</organism>
<evidence type="ECO:0000313" key="5">
    <source>
        <dbReference type="Proteomes" id="UP000184432"/>
    </source>
</evidence>
<dbReference type="SUPFAM" id="SSF50156">
    <property type="entry name" value="PDZ domain-like"/>
    <property type="match status" value="1"/>
</dbReference>
<reference evidence="5" key="1">
    <citation type="submission" date="2016-11" db="EMBL/GenBank/DDBJ databases">
        <authorList>
            <person name="Varghese N."/>
            <person name="Submissions S."/>
        </authorList>
    </citation>
    <scope>NUCLEOTIDE SEQUENCE [LARGE SCALE GENOMIC DNA]</scope>
    <source>
        <strain evidence="5">DSM 22623</strain>
    </source>
</reference>